<comment type="caution">
    <text evidence="3">The sequence shown here is derived from an EMBL/GenBank/DDBJ whole genome shotgun (WGS) entry which is preliminary data.</text>
</comment>
<dbReference type="Pfam" id="PF01476">
    <property type="entry name" value="LysM"/>
    <property type="match status" value="1"/>
</dbReference>
<evidence type="ECO:0000256" key="1">
    <source>
        <dbReference type="SAM" id="MobiDB-lite"/>
    </source>
</evidence>
<gene>
    <name evidence="3" type="ORF">BSOLF_0951</name>
</gene>
<dbReference type="Pfam" id="PF20918">
    <property type="entry name" value="SPOCS_spoVID-N"/>
    <property type="match status" value="1"/>
</dbReference>
<feature type="compositionally biased region" description="Basic and acidic residues" evidence="1">
    <location>
        <begin position="186"/>
        <end position="209"/>
    </location>
</feature>
<dbReference type="CDD" id="cd00118">
    <property type="entry name" value="LysM"/>
    <property type="match status" value="1"/>
</dbReference>
<name>A0A2R6Y501_9BACL</name>
<dbReference type="SMART" id="SM00257">
    <property type="entry name" value="LysM"/>
    <property type="match status" value="1"/>
</dbReference>
<dbReference type="Proteomes" id="UP000244338">
    <property type="component" value="Unassembled WGS sequence"/>
</dbReference>
<evidence type="ECO:0000313" key="4">
    <source>
        <dbReference type="Proteomes" id="UP000244338"/>
    </source>
</evidence>
<dbReference type="AlphaFoldDB" id="A0A2R6Y501"/>
<accession>A0A2R6Y501</accession>
<protein>
    <recommendedName>
        <fullName evidence="2">LysM domain-containing protein</fullName>
    </recommendedName>
</protein>
<evidence type="ECO:0000313" key="3">
    <source>
        <dbReference type="EMBL" id="PTQ57756.1"/>
    </source>
</evidence>
<evidence type="ECO:0000259" key="2">
    <source>
        <dbReference type="PROSITE" id="PS51782"/>
    </source>
</evidence>
<dbReference type="Gene3D" id="3.10.350.10">
    <property type="entry name" value="LysM domain"/>
    <property type="match status" value="1"/>
</dbReference>
<organism evidence="3 4">
    <name type="scientific">Candidatus Carbonibacillus altaicus</name>
    <dbReference type="NCBI Taxonomy" id="2163959"/>
    <lineage>
        <taxon>Bacteria</taxon>
        <taxon>Bacillati</taxon>
        <taxon>Bacillota</taxon>
        <taxon>Bacilli</taxon>
        <taxon>Bacillales</taxon>
        <taxon>Candidatus Carbonibacillus</taxon>
    </lineage>
</organism>
<dbReference type="InterPro" id="IPR048862">
    <property type="entry name" value="SPOCS_spoVID_N"/>
</dbReference>
<dbReference type="SUPFAM" id="SSF54106">
    <property type="entry name" value="LysM domain"/>
    <property type="match status" value="1"/>
</dbReference>
<sequence length="519" mass="59011">MAQSSRIAFEFTERIPLDTPLSHVDALQDVEIIPDIELALEGQVFRIRGFLTFHATYDDTYDLKTKPHVLDEQAAPRKKGAGKIFYRIPVDITLPPDRVDSEGIDFEIRDVRFELATPTRLLLSLTIEMSGITTEADYKPLFEQSEMLIDTTSYWKHPYEQRGMESPFLYEQALANSKASQITDDSTAHETKDDLKEKKSQPYEETIHTDSERIMRDDTVGERVHVHGQSEEGVEYATDIDTGLYEERDGYHKDKDKYHEETDGYYEDTDRYHEDKDNYHGDTDGGVVEKAETGQANYGETKNDVNTTNIHAGREMLTKQLLKEQAQKGEEKKAEETVKKGDTQKEIVTKIDKNKEETKKEEMAYVSIHETVQGFTSEDEGMKKNAAHVDGDPVYTEHIQDSAGSSASPADRQPKKARFVIGSDDAVEEEAETIGTTTFLDDAQGSVIRRIFGFLEERHTALIWHFVQEDETIEDIASRYGLSAESIRRANTLQGGDIHPGMRLKIPQKRTLRIDGADR</sequence>
<dbReference type="InterPro" id="IPR036779">
    <property type="entry name" value="LysM_dom_sf"/>
</dbReference>
<dbReference type="EMBL" id="PEBX01000003">
    <property type="protein sequence ID" value="PTQ57756.1"/>
    <property type="molecule type" value="Genomic_DNA"/>
</dbReference>
<reference evidence="4" key="1">
    <citation type="journal article" date="2018" name="Sci. Rep.">
        <title>Lignite coal burning seam in the remote Altai Mountains harbors a hydrogen-driven thermophilic microbial community.</title>
        <authorList>
            <person name="Kadnikov V.V."/>
            <person name="Mardanov A.V."/>
            <person name="Ivasenko D.A."/>
            <person name="Antsiferov D.V."/>
            <person name="Beletsky A.V."/>
            <person name="Karnachuk O.V."/>
            <person name="Ravin N.V."/>
        </authorList>
    </citation>
    <scope>NUCLEOTIDE SEQUENCE [LARGE SCALE GENOMIC DNA]</scope>
</reference>
<dbReference type="InterPro" id="IPR018392">
    <property type="entry name" value="LysM"/>
</dbReference>
<feature type="region of interest" description="Disordered" evidence="1">
    <location>
        <begin position="179"/>
        <end position="209"/>
    </location>
</feature>
<proteinExistence type="predicted"/>
<dbReference type="PROSITE" id="PS51782">
    <property type="entry name" value="LYSM"/>
    <property type="match status" value="1"/>
</dbReference>
<feature type="domain" description="LysM" evidence="2">
    <location>
        <begin position="463"/>
        <end position="506"/>
    </location>
</feature>